<dbReference type="Proteomes" id="UP000075903">
    <property type="component" value="Unassembled WGS sequence"/>
</dbReference>
<feature type="transmembrane region" description="Helical" evidence="1">
    <location>
        <begin position="34"/>
        <end position="50"/>
    </location>
</feature>
<keyword evidence="1" id="KW-0472">Membrane</keyword>
<proteinExistence type="predicted"/>
<evidence type="ECO:0000256" key="1">
    <source>
        <dbReference type="SAM" id="Phobius"/>
    </source>
</evidence>
<evidence type="ECO:0000313" key="2">
    <source>
        <dbReference type="EnsemblMetazoa" id="AMEM006343-PA"/>
    </source>
</evidence>
<feature type="transmembrane region" description="Helical" evidence="1">
    <location>
        <begin position="62"/>
        <end position="81"/>
    </location>
</feature>
<evidence type="ECO:0000313" key="3">
    <source>
        <dbReference type="Proteomes" id="UP000075903"/>
    </source>
</evidence>
<organism evidence="2 3">
    <name type="scientific">Anopheles merus</name>
    <name type="common">Mosquito</name>
    <dbReference type="NCBI Taxonomy" id="30066"/>
    <lineage>
        <taxon>Eukaryota</taxon>
        <taxon>Metazoa</taxon>
        <taxon>Ecdysozoa</taxon>
        <taxon>Arthropoda</taxon>
        <taxon>Hexapoda</taxon>
        <taxon>Insecta</taxon>
        <taxon>Pterygota</taxon>
        <taxon>Neoptera</taxon>
        <taxon>Endopterygota</taxon>
        <taxon>Diptera</taxon>
        <taxon>Nematocera</taxon>
        <taxon>Culicoidea</taxon>
        <taxon>Culicidae</taxon>
        <taxon>Anophelinae</taxon>
        <taxon>Anopheles</taxon>
    </lineage>
</organism>
<dbReference type="AlphaFoldDB" id="A0A182UZK0"/>
<dbReference type="EnsemblMetazoa" id="AMEM006343-RA">
    <property type="protein sequence ID" value="AMEM006343-PA"/>
    <property type="gene ID" value="AMEM006343"/>
</dbReference>
<dbReference type="VEuPathDB" id="VectorBase:AMEM006343"/>
<keyword evidence="1" id="KW-1133">Transmembrane helix</keyword>
<sequence length="136" mass="14958">MSESTFRKGFSFAYLLTTIHNSRAGIVPAAKWIGLSVLLLLLLSVMQPTVHQTPMHRRTMVARMFVALLSALTAIVVVDGIRVVDGWIGSTHGEIHAGHVLRPVRTCLSQQRAICGAVTLLLGRCGSRCARWLRVR</sequence>
<keyword evidence="1" id="KW-0812">Transmembrane</keyword>
<reference evidence="2" key="1">
    <citation type="submission" date="2020-05" db="UniProtKB">
        <authorList>
            <consortium name="EnsemblMetazoa"/>
        </authorList>
    </citation>
    <scope>IDENTIFICATION</scope>
    <source>
        <strain evidence="2">MAF</strain>
    </source>
</reference>
<name>A0A182UZK0_ANOME</name>
<accession>A0A182UZK0</accession>
<protein>
    <submittedName>
        <fullName evidence="2">Uncharacterized protein</fullName>
    </submittedName>
</protein>
<keyword evidence="3" id="KW-1185">Reference proteome</keyword>